<feature type="transmembrane region" description="Helical" evidence="9">
    <location>
        <begin position="6"/>
        <end position="30"/>
    </location>
</feature>
<feature type="domain" description="CNNM transmembrane" evidence="11">
    <location>
        <begin position="2"/>
        <end position="204"/>
    </location>
</feature>
<dbReference type="InterPro" id="IPR000644">
    <property type="entry name" value="CBS_dom"/>
</dbReference>
<dbReference type="Pfam" id="PF01595">
    <property type="entry name" value="CNNM"/>
    <property type="match status" value="1"/>
</dbReference>
<dbReference type="SUPFAM" id="SSF54631">
    <property type="entry name" value="CBS-domain pair"/>
    <property type="match status" value="1"/>
</dbReference>
<dbReference type="CDD" id="cd04590">
    <property type="entry name" value="CBS_pair_CorC_HlyC_assoc"/>
    <property type="match status" value="1"/>
</dbReference>
<dbReference type="Proteomes" id="UP000247892">
    <property type="component" value="Unassembled WGS sequence"/>
</dbReference>
<dbReference type="InterPro" id="IPR051676">
    <property type="entry name" value="UPF0053_domain"/>
</dbReference>
<feature type="transmembrane region" description="Helical" evidence="9">
    <location>
        <begin position="58"/>
        <end position="80"/>
    </location>
</feature>
<evidence type="ECO:0000256" key="8">
    <source>
        <dbReference type="PROSITE-ProRule" id="PRU01193"/>
    </source>
</evidence>
<evidence type="ECO:0000256" key="6">
    <source>
        <dbReference type="ARBA" id="ARBA00023136"/>
    </source>
</evidence>
<evidence type="ECO:0000256" key="4">
    <source>
        <dbReference type="ARBA" id="ARBA00022737"/>
    </source>
</evidence>
<feature type="domain" description="CBS" evidence="10">
    <location>
        <begin position="283"/>
        <end position="335"/>
    </location>
</feature>
<dbReference type="InterPro" id="IPR044751">
    <property type="entry name" value="Ion_transp-like_CBS"/>
</dbReference>
<proteinExistence type="predicted"/>
<dbReference type="InterPro" id="IPR002550">
    <property type="entry name" value="CNNM"/>
</dbReference>
<organism evidence="12 13">
    <name type="scientific">Prauserella flavalba</name>
    <dbReference type="NCBI Taxonomy" id="1477506"/>
    <lineage>
        <taxon>Bacteria</taxon>
        <taxon>Bacillati</taxon>
        <taxon>Actinomycetota</taxon>
        <taxon>Actinomycetes</taxon>
        <taxon>Pseudonocardiales</taxon>
        <taxon>Pseudonocardiaceae</taxon>
        <taxon>Prauserella</taxon>
    </lineage>
</organism>
<dbReference type="GO" id="GO:0005886">
    <property type="term" value="C:plasma membrane"/>
    <property type="evidence" value="ECO:0007669"/>
    <property type="project" value="UniProtKB-SubCell"/>
</dbReference>
<feature type="transmembrane region" description="Helical" evidence="9">
    <location>
        <begin position="100"/>
        <end position="121"/>
    </location>
</feature>
<dbReference type="PANTHER" id="PTHR43099:SF5">
    <property type="entry name" value="HLYC_CORC FAMILY TRANSPORTER"/>
    <property type="match status" value="1"/>
</dbReference>
<dbReference type="AlphaFoldDB" id="A0A318LUB2"/>
<dbReference type="Pfam" id="PF00571">
    <property type="entry name" value="CBS"/>
    <property type="match status" value="2"/>
</dbReference>
<gene>
    <name evidence="12" type="ORF">BA062_10775</name>
</gene>
<evidence type="ECO:0000256" key="5">
    <source>
        <dbReference type="ARBA" id="ARBA00022989"/>
    </source>
</evidence>
<comment type="subcellular location">
    <subcellularLocation>
        <location evidence="1">Cell membrane</location>
        <topology evidence="1">Multi-pass membrane protein</topology>
    </subcellularLocation>
</comment>
<evidence type="ECO:0000313" key="13">
    <source>
        <dbReference type="Proteomes" id="UP000247892"/>
    </source>
</evidence>
<keyword evidence="4" id="KW-0677">Repeat</keyword>
<dbReference type="EMBL" id="MASU01000005">
    <property type="protein sequence ID" value="PXY35938.1"/>
    <property type="molecule type" value="Genomic_DNA"/>
</dbReference>
<comment type="caution">
    <text evidence="12">The sequence shown here is derived from an EMBL/GenBank/DDBJ whole genome shotgun (WGS) entry which is preliminary data.</text>
</comment>
<keyword evidence="5 8" id="KW-1133">Transmembrane helix</keyword>
<reference evidence="12 13" key="1">
    <citation type="submission" date="2016-07" db="EMBL/GenBank/DDBJ databases">
        <title>Draft genome sequence of Prauserella sp. YIM 121212, isolated from alkaline soil.</title>
        <authorList>
            <person name="Ruckert C."/>
            <person name="Albersmeier A."/>
            <person name="Jiang C.-L."/>
            <person name="Jiang Y."/>
            <person name="Kalinowski J."/>
            <person name="Schneider O."/>
            <person name="Winkler A."/>
            <person name="Zotchev S.B."/>
        </authorList>
    </citation>
    <scope>NUCLEOTIDE SEQUENCE [LARGE SCALE GENOMIC DNA]</scope>
    <source>
        <strain evidence="12 13">YIM 121212</strain>
    </source>
</reference>
<dbReference type="PROSITE" id="PS51846">
    <property type="entry name" value="CNNM"/>
    <property type="match status" value="1"/>
</dbReference>
<dbReference type="RefSeq" id="WP_110335944.1">
    <property type="nucleotide sequence ID" value="NZ_JBHVKT010000027.1"/>
</dbReference>
<dbReference type="PANTHER" id="PTHR43099">
    <property type="entry name" value="UPF0053 PROTEIN YRKA"/>
    <property type="match status" value="1"/>
</dbReference>
<evidence type="ECO:0000256" key="2">
    <source>
        <dbReference type="ARBA" id="ARBA00022475"/>
    </source>
</evidence>
<accession>A0A318LUB2</accession>
<evidence type="ECO:0000259" key="11">
    <source>
        <dbReference type="PROSITE" id="PS51846"/>
    </source>
</evidence>
<keyword evidence="13" id="KW-1185">Reference proteome</keyword>
<dbReference type="PROSITE" id="PS51371">
    <property type="entry name" value="CBS"/>
    <property type="match status" value="1"/>
</dbReference>
<keyword evidence="7" id="KW-0129">CBS domain</keyword>
<dbReference type="SMART" id="SM00116">
    <property type="entry name" value="CBS"/>
    <property type="match status" value="2"/>
</dbReference>
<evidence type="ECO:0008006" key="14">
    <source>
        <dbReference type="Google" id="ProtNLM"/>
    </source>
</evidence>
<keyword evidence="3 8" id="KW-0812">Transmembrane</keyword>
<evidence type="ECO:0000259" key="10">
    <source>
        <dbReference type="PROSITE" id="PS51371"/>
    </source>
</evidence>
<sequence>MSDLSPWLAMAIAAAIIALSAFFVAVEFALVAARRYRLEDAAESSASARAALASARELSLLLAGSQLGITLCTLALGAVAKPAVHHMLTPVMEGWGVPAATSDVLAFVLSLVVVTFLHLVVGEMAPKSWAIAHPERSATMLAIPMRVFMWFTRPLLVALNGIANWCLHRVGVEAVDEVSAGRTPDDLRQLVDHSAEAGALDASRHEQLATALDLRSRRVRDVMAPREDVAAVPLAASVAEIQEVSRTSGHLRLVVFGEDSRTLGVVHVRDTLAEPEGTTAADLMRPAQALPADTPVHTALTTMRDRRDHLALVKDGDAVVGLVTMQDLLDELLYT</sequence>
<evidence type="ECO:0000256" key="7">
    <source>
        <dbReference type="PROSITE-ProRule" id="PRU00703"/>
    </source>
</evidence>
<dbReference type="InterPro" id="IPR046342">
    <property type="entry name" value="CBS_dom_sf"/>
</dbReference>
<dbReference type="OrthoDB" id="110231at2"/>
<dbReference type="Gene3D" id="3.10.580.10">
    <property type="entry name" value="CBS-domain"/>
    <property type="match status" value="1"/>
</dbReference>
<keyword evidence="2" id="KW-1003">Cell membrane</keyword>
<protein>
    <recommendedName>
        <fullName evidence="14">CBS domain containing-hemolysin-like protein</fullName>
    </recommendedName>
</protein>
<name>A0A318LUB2_9PSEU</name>
<evidence type="ECO:0000256" key="3">
    <source>
        <dbReference type="ARBA" id="ARBA00022692"/>
    </source>
</evidence>
<evidence type="ECO:0000256" key="9">
    <source>
        <dbReference type="SAM" id="Phobius"/>
    </source>
</evidence>
<keyword evidence="6 8" id="KW-0472">Membrane</keyword>
<evidence type="ECO:0000313" key="12">
    <source>
        <dbReference type="EMBL" id="PXY35938.1"/>
    </source>
</evidence>
<evidence type="ECO:0000256" key="1">
    <source>
        <dbReference type="ARBA" id="ARBA00004651"/>
    </source>
</evidence>